<sequence>MTAHWNADDQTLLNILLMTEPIMEDTLQPQNTPIVMISLSCETPRGRKASVSPTTRDIIIIKGETKSRDLCVQESRNVSHVQRQYALLTTEQEHLNREATRLRWLLNYRHQFATNVVALAQRAAFISLDDSDNLDATSTLSTISVGVASPSLSSMSFDTSTLLAILANDCNLSPLSATEEIKTPFYSKPNPSLVGLTVTRKTPLAVLMQIELGYKMLSFSEATMLLDETYRSIVSFSLSGKAISTGPSIMGWEDKRLLEGTSLKFSLQKQFSGQNALKLMTSTWQCFSDPECIETKFRGLMTLHILQRVNDDTIVALRESESEDGSKLYRCVYLLFRVRTRNGFLICVQSVEAGRLTDPSRSCVSRDGKLVQWTELSGWFVFEPTADGKTYDSLYKEGAPIEYGGCMDYDDHELAATLSMNMLSTVFKCKSMMVGPIFTLPSSSC</sequence>
<proteinExistence type="predicted"/>
<evidence type="ECO:0000313" key="1">
    <source>
        <dbReference type="EMBL" id="RMX62113.1"/>
    </source>
</evidence>
<keyword evidence="2" id="KW-1185">Reference proteome</keyword>
<reference evidence="1 2" key="1">
    <citation type="submission" date="2018-06" db="EMBL/GenBank/DDBJ databases">
        <title>Comparative genomics of downy mildews reveals potential adaptations to biotrophy.</title>
        <authorList>
            <person name="Fletcher K."/>
            <person name="Klosterman S.J."/>
            <person name="Derevnina L."/>
            <person name="Martin F."/>
            <person name="Koike S."/>
            <person name="Reyes Chin-Wo S."/>
            <person name="Mou B."/>
            <person name="Michelmore R."/>
        </authorList>
    </citation>
    <scope>NUCLEOTIDE SEQUENCE [LARGE SCALE GENOMIC DNA]</scope>
    <source>
        <strain evidence="1 2">R14</strain>
    </source>
</reference>
<accession>A0A3M6V840</accession>
<organism evidence="1 2">
    <name type="scientific">Peronospora effusa</name>
    <dbReference type="NCBI Taxonomy" id="542832"/>
    <lineage>
        <taxon>Eukaryota</taxon>
        <taxon>Sar</taxon>
        <taxon>Stramenopiles</taxon>
        <taxon>Oomycota</taxon>
        <taxon>Peronosporomycetes</taxon>
        <taxon>Peronosporales</taxon>
        <taxon>Peronosporaceae</taxon>
        <taxon>Peronospora</taxon>
    </lineage>
</organism>
<comment type="caution">
    <text evidence="1">The sequence shown here is derived from an EMBL/GenBank/DDBJ whole genome shotgun (WGS) entry which is preliminary data.</text>
</comment>
<dbReference type="EMBL" id="QLLG01000808">
    <property type="protein sequence ID" value="RMX62113.1"/>
    <property type="molecule type" value="Genomic_DNA"/>
</dbReference>
<evidence type="ECO:0008006" key="3">
    <source>
        <dbReference type="Google" id="ProtNLM"/>
    </source>
</evidence>
<dbReference type="AlphaFoldDB" id="A0A3M6V840"/>
<dbReference type="Proteomes" id="UP000282087">
    <property type="component" value="Unassembled WGS sequence"/>
</dbReference>
<name>A0A3M6V840_9STRA</name>
<evidence type="ECO:0000313" key="2">
    <source>
        <dbReference type="Proteomes" id="UP000282087"/>
    </source>
</evidence>
<protein>
    <recommendedName>
        <fullName evidence="3">START domain-containing protein</fullName>
    </recommendedName>
</protein>
<dbReference type="VEuPathDB" id="FungiDB:DD237_003475"/>
<gene>
    <name evidence="1" type="ORF">DD238_004121</name>
</gene>